<reference evidence="2 3" key="1">
    <citation type="submission" date="2016-10" db="EMBL/GenBank/DDBJ databases">
        <authorList>
            <person name="de Groot N.N."/>
        </authorList>
    </citation>
    <scope>NUCLEOTIDE SEQUENCE [LARGE SCALE GENOMIC DNA]</scope>
    <source>
        <strain evidence="2 3">DSM 25584</strain>
    </source>
</reference>
<dbReference type="SMART" id="SM00062">
    <property type="entry name" value="PBPb"/>
    <property type="match status" value="1"/>
</dbReference>
<dbReference type="EMBL" id="FNCE01000013">
    <property type="protein sequence ID" value="SDG44355.1"/>
    <property type="molecule type" value="Genomic_DNA"/>
</dbReference>
<evidence type="ECO:0000313" key="3">
    <source>
        <dbReference type="Proteomes" id="UP000199415"/>
    </source>
</evidence>
<name>A0A1G7U9Q2_9PROT</name>
<dbReference type="STRING" id="1082479.SAMN05216241_11316"/>
<dbReference type="Proteomes" id="UP000199415">
    <property type="component" value="Unassembled WGS sequence"/>
</dbReference>
<dbReference type="PANTHER" id="PTHR38834:SF3">
    <property type="entry name" value="SOLUTE-BINDING PROTEIN FAMILY 3_N-TERMINAL DOMAIN-CONTAINING PROTEIN"/>
    <property type="match status" value="1"/>
</dbReference>
<dbReference type="PANTHER" id="PTHR38834">
    <property type="entry name" value="PERIPLASMIC SUBSTRATE BINDING PROTEIN FAMILY 3"/>
    <property type="match status" value="1"/>
</dbReference>
<organism evidence="2 3">
    <name type="scientific">Limimonas halophila</name>
    <dbReference type="NCBI Taxonomy" id="1082479"/>
    <lineage>
        <taxon>Bacteria</taxon>
        <taxon>Pseudomonadati</taxon>
        <taxon>Pseudomonadota</taxon>
        <taxon>Alphaproteobacteria</taxon>
        <taxon>Rhodospirillales</taxon>
        <taxon>Rhodovibrionaceae</taxon>
        <taxon>Limimonas</taxon>
    </lineage>
</organism>
<evidence type="ECO:0000313" key="2">
    <source>
        <dbReference type="EMBL" id="SDG44355.1"/>
    </source>
</evidence>
<evidence type="ECO:0000259" key="1">
    <source>
        <dbReference type="SMART" id="SM00062"/>
    </source>
</evidence>
<dbReference type="Pfam" id="PF00497">
    <property type="entry name" value="SBP_bac_3"/>
    <property type="match status" value="1"/>
</dbReference>
<sequence>MTASLRGQPPRFVRAAGAVTIAAMLAVLPGDGAADASDLKILSAHLPPYSMDTQDGKRGFVAEIAKEIARRVGNPTELHYAPFARVYKAVREREKRLLAPIARTPKREDELSWVVPVFPDRMVVVTYGEDAEPLTLAEALDAGLVGVQRNSAMHQMLQARGVDESKLIVSADQRESARLLSLGRIDAWLSMESFAMYAMQEAGHDPEKLVYGETLKELTIYIGGSPGLSEAVKERWREAFRAMKNDGTYQRIMGHYGS</sequence>
<keyword evidence="3" id="KW-1185">Reference proteome</keyword>
<proteinExistence type="predicted"/>
<dbReference type="Gene3D" id="3.40.190.10">
    <property type="entry name" value="Periplasmic binding protein-like II"/>
    <property type="match status" value="2"/>
</dbReference>
<accession>A0A1G7U9Q2</accession>
<dbReference type="SUPFAM" id="SSF53850">
    <property type="entry name" value="Periplasmic binding protein-like II"/>
    <property type="match status" value="1"/>
</dbReference>
<gene>
    <name evidence="2" type="ORF">SAMN05216241_11316</name>
</gene>
<dbReference type="AlphaFoldDB" id="A0A1G7U9Q2"/>
<feature type="domain" description="Solute-binding protein family 3/N-terminal" evidence="1">
    <location>
        <begin position="38"/>
        <end position="257"/>
    </location>
</feature>
<dbReference type="InterPro" id="IPR001638">
    <property type="entry name" value="Solute-binding_3/MltF_N"/>
</dbReference>
<dbReference type="RefSeq" id="WP_176758674.1">
    <property type="nucleotide sequence ID" value="NZ_FNCE01000013.1"/>
</dbReference>
<protein>
    <submittedName>
        <fullName evidence="2">Amino acid ABC transporter substrate-binding protein, PAAT family</fullName>
    </submittedName>
</protein>